<dbReference type="Pfam" id="PF07202">
    <property type="entry name" value="Tcp10_C"/>
    <property type="match status" value="4"/>
</dbReference>
<feature type="compositionally biased region" description="Low complexity" evidence="3">
    <location>
        <begin position="785"/>
        <end position="794"/>
    </location>
</feature>
<feature type="compositionally biased region" description="Basic and acidic residues" evidence="3">
    <location>
        <begin position="483"/>
        <end position="551"/>
    </location>
</feature>
<feature type="compositionally biased region" description="Polar residues" evidence="3">
    <location>
        <begin position="1272"/>
        <end position="1295"/>
    </location>
</feature>
<proteinExistence type="inferred from homology"/>
<dbReference type="GO" id="GO:0015631">
    <property type="term" value="F:tubulin binding"/>
    <property type="evidence" value="ECO:0007669"/>
    <property type="project" value="TreeGrafter"/>
</dbReference>
<dbReference type="InterPro" id="IPR058029">
    <property type="entry name" value="Tubulin-bd_CENPJ"/>
</dbReference>
<feature type="compositionally biased region" description="Low complexity" evidence="3">
    <location>
        <begin position="739"/>
        <end position="749"/>
    </location>
</feature>
<name>A0AAD9KS22_RIDPI</name>
<sequence length="1559" mass="176567">MSPDSDGHEDISGDSHTNIPISNIDVKKRNFMKTINFETMRRNNGAANSAEYSMDSDDLEEQSLVSDVTSDLTSDLLEQQQAREQTRLLDRFKQLREWQTQQQQQLMRQQEQQLAQFHNEQEKLQQFILRQRNAHWGANPSPPQHNGSLGNGRQHESPPKAMSLSKLDSQLPHAIAGSALRLARCQQDIIQQMATPTKTLRRPRRHSVSSLSTQDEFTEDYEDTTDMDRNNCNTHVNSGDPWTTTNSPSQPSGHGRTTIPEDLTHASSQALRHSGHGPLHTRVDLSVTGHALLPNGGVLANTNYSTHDTDDDSDDSQATIEDSVVVPRTNGWPSHGVNESVQCSMQDDGVARMSQDVGMDINTDRSSHTVATQYNSPSQQHRHRNHDRIVHYQQQVDRGQHMQWVSDECTNTERMDNIPTQRLTNDARTHGETSGSESDMSTRRVLFPDSGTRHHEHSPGARYPFHRPQFDNFSETGSYSPPREQRPQNRMDSWGREHDPSTGMGRRDRPHDDRARWEREHYAASGRERNPPSARSKWEQGYDSPTGRDHITASSHNRAIFNTSLNNDTRGGRAMPPQWATDRLGTREVRRVRVDENEWQPVSPPKAPDERPIRGTQKTFEELLEENLRTATEQERDNEDSEQSKQLPSARNFLRRGSRRPYCASKDKMRQHQRVDENPVQPMVSALLGVAPHAGQISSSRETRENSSAREVRETRLLGESQIVEGPNVRDEPTPPKPTTFTTKSTPYPAEKISPQITQVKQPDKKKTSVPKAMSPKPMSPKPMSPKSTPPKKASPQKEVRPKVKAKEVSPQKDKGEEDILTEAYERDELDEFELLEQFAEDDASFLSSVSAVNKVLQQKKASHGSTNQPSYTGTSELMSRFSVADSERLVNKKSSTSGDYDDMSYFTQESVDMTATTKSAPKQVRKVARLDRRGGPSEKHKSVLYFGNAPVVKETKGTCTSIQEEQGVVSDHGHESPEEIGGQSSDLNFADDVKSWDTIYETEATTQTSDPKLSPRERRRQEKGPSPPPTSMLKQQKAPSPPPTSMLVSKLFPDLKAKEKAKSQEKEKQEKKLEAAKHAEMTKVGLQSKELRDRLLALEAEIEQFRRENAALEKLRKDREEGLDHLKREMVEFEKQKTDEMNKLQEFKMEEIKKLKRERKLFEQHQKVTRAMVDKEQREELDRLRQQLADMKEEMKKKEQRAVSNATRLRERIETLELENQELKKEIRLLEQKRLEEWQRRETAAATATAAMTAMHKHSGKRLESKEVQVSPESQSALPSQTSLHATSRMSGVTSDMDHHGPATGEDPAEATPQVMDSSHKPSEHSIATAKSMASDQSVTVPRKVSGGPTVMTIIDANDKSYEEVVHADGKVERIYSNNAREILFANGTRKQISADGLSVVVSFFNGDIKQMMPDQRVVYFYAEAKTTHTTYSDGLEILHFPTGQTEKHYPDGTREITFPDQTIKYLFPNGTEESIFVDGTVIRIDKAGNKTMEFPNGQREVHTADFKRREYPDGTTKTVFPDGRQETLYSSGRFRVKDKQGNVIVDKRVSTLESSPG</sequence>
<feature type="coiled-coil region" evidence="2">
    <location>
        <begin position="1175"/>
        <end position="1237"/>
    </location>
</feature>
<keyword evidence="2" id="KW-0175">Coiled coil</keyword>
<feature type="region of interest" description="Disordered" evidence="3">
    <location>
        <begin position="194"/>
        <end position="260"/>
    </location>
</feature>
<organism evidence="6 7">
    <name type="scientific">Ridgeia piscesae</name>
    <name type="common">Tubeworm</name>
    <dbReference type="NCBI Taxonomy" id="27915"/>
    <lineage>
        <taxon>Eukaryota</taxon>
        <taxon>Metazoa</taxon>
        <taxon>Spiralia</taxon>
        <taxon>Lophotrochozoa</taxon>
        <taxon>Annelida</taxon>
        <taxon>Polychaeta</taxon>
        <taxon>Sedentaria</taxon>
        <taxon>Canalipalpata</taxon>
        <taxon>Sabellida</taxon>
        <taxon>Siboglinidae</taxon>
        <taxon>Ridgeia</taxon>
    </lineage>
</organism>
<evidence type="ECO:0000256" key="1">
    <source>
        <dbReference type="ARBA" id="ARBA00005627"/>
    </source>
</evidence>
<feature type="region of interest" description="Disordered" evidence="3">
    <location>
        <begin position="595"/>
        <end position="614"/>
    </location>
</feature>
<evidence type="ECO:0008006" key="8">
    <source>
        <dbReference type="Google" id="ProtNLM"/>
    </source>
</evidence>
<feature type="compositionally biased region" description="Basic and acidic residues" evidence="3">
    <location>
        <begin position="1014"/>
        <end position="1024"/>
    </location>
</feature>
<comment type="caution">
    <text evidence="6">The sequence shown here is derived from an EMBL/GenBank/DDBJ whole genome shotgun (WGS) entry which is preliminary data.</text>
</comment>
<feature type="region of interest" description="Disordered" evidence="3">
    <location>
        <begin position="957"/>
        <end position="1083"/>
    </location>
</feature>
<dbReference type="InterPro" id="IPR047002">
    <property type="entry name" value="Tcp10_C_sf"/>
</dbReference>
<gene>
    <name evidence="6" type="ORF">NP493_662g00014</name>
</gene>
<evidence type="ECO:0000313" key="7">
    <source>
        <dbReference type="Proteomes" id="UP001209878"/>
    </source>
</evidence>
<evidence type="ECO:0000259" key="5">
    <source>
        <dbReference type="Pfam" id="PF25779"/>
    </source>
</evidence>
<feature type="region of interest" description="Disordered" evidence="3">
    <location>
        <begin position="692"/>
        <end position="819"/>
    </location>
</feature>
<comment type="similarity">
    <text evidence="1">Belongs to the TCP10 family.</text>
</comment>
<dbReference type="GO" id="GO:0061511">
    <property type="term" value="P:centriole elongation"/>
    <property type="evidence" value="ECO:0007669"/>
    <property type="project" value="TreeGrafter"/>
</dbReference>
<evidence type="ECO:0000259" key="4">
    <source>
        <dbReference type="Pfam" id="PF07202"/>
    </source>
</evidence>
<dbReference type="Proteomes" id="UP001209878">
    <property type="component" value="Unassembled WGS sequence"/>
</dbReference>
<feature type="compositionally biased region" description="Polar residues" evidence="3">
    <location>
        <begin position="552"/>
        <end position="569"/>
    </location>
</feature>
<feature type="domain" description="Centromere protein J C-terminal" evidence="4">
    <location>
        <begin position="1509"/>
        <end position="1535"/>
    </location>
</feature>
<feature type="coiled-coil region" evidence="2">
    <location>
        <begin position="100"/>
        <end position="127"/>
    </location>
</feature>
<reference evidence="6" key="1">
    <citation type="journal article" date="2023" name="Mol. Biol. Evol.">
        <title>Third-Generation Sequencing Reveals the Adaptive Role of the Epigenome in Three Deep-Sea Polychaetes.</title>
        <authorList>
            <person name="Perez M."/>
            <person name="Aroh O."/>
            <person name="Sun Y."/>
            <person name="Lan Y."/>
            <person name="Juniper S.K."/>
            <person name="Young C.R."/>
            <person name="Angers B."/>
            <person name="Qian P.Y."/>
        </authorList>
    </citation>
    <scope>NUCLEOTIDE SEQUENCE</scope>
    <source>
        <strain evidence="6">R07B-5</strain>
    </source>
</reference>
<feature type="compositionally biased region" description="Acidic residues" evidence="3">
    <location>
        <begin position="216"/>
        <end position="225"/>
    </location>
</feature>
<evidence type="ECO:0000256" key="3">
    <source>
        <dbReference type="SAM" id="MobiDB-lite"/>
    </source>
</evidence>
<dbReference type="PANTHER" id="PTHR10331:SF6">
    <property type="entry name" value="SPINDLE ASSEMBLY ABNORMAL 4"/>
    <property type="match status" value="1"/>
</dbReference>
<dbReference type="Gene3D" id="2.60.450.20">
    <property type="match status" value="1"/>
</dbReference>
<dbReference type="InterPro" id="IPR009852">
    <property type="entry name" value="CENPJ_C_dom"/>
</dbReference>
<feature type="region of interest" description="Disordered" evidence="3">
    <location>
        <begin position="630"/>
        <end position="675"/>
    </location>
</feature>
<evidence type="ECO:0000313" key="6">
    <source>
        <dbReference type="EMBL" id="KAK2176461.1"/>
    </source>
</evidence>
<accession>A0AAD9KS22</accession>
<dbReference type="Pfam" id="PF25779">
    <property type="entry name" value="Tubulin-bind_CPAP"/>
    <property type="match status" value="1"/>
</dbReference>
<dbReference type="PANTHER" id="PTHR10331">
    <property type="entry name" value="T COMPLEX PROTEIN 10"/>
    <property type="match status" value="1"/>
</dbReference>
<feature type="compositionally biased region" description="Basic and acidic residues" evidence="3">
    <location>
        <begin position="1"/>
        <end position="13"/>
    </location>
</feature>
<feature type="compositionally biased region" description="Basic and acidic residues" evidence="3">
    <location>
        <begin position="929"/>
        <end position="942"/>
    </location>
</feature>
<feature type="region of interest" description="Disordered" evidence="3">
    <location>
        <begin position="1"/>
        <end position="20"/>
    </location>
</feature>
<feature type="domain" description="Centromere protein J C-terminal" evidence="4">
    <location>
        <begin position="1363"/>
        <end position="1394"/>
    </location>
</feature>
<feature type="region of interest" description="Disordered" evidence="3">
    <location>
        <begin position="410"/>
        <end position="587"/>
    </location>
</feature>
<feature type="domain" description="Centromere protein J C-terminal" evidence="4">
    <location>
        <begin position="1470"/>
        <end position="1504"/>
    </location>
</feature>
<feature type="region of interest" description="Disordered" evidence="3">
    <location>
        <begin position="1247"/>
        <end position="1322"/>
    </location>
</feature>
<feature type="domain" description="Centromere protein J C-terminal" evidence="4">
    <location>
        <begin position="1435"/>
        <end position="1462"/>
    </location>
</feature>
<feature type="compositionally biased region" description="Polar residues" evidence="3">
    <location>
        <begin position="230"/>
        <end position="252"/>
    </location>
</feature>
<dbReference type="GO" id="GO:0060271">
    <property type="term" value="P:cilium assembly"/>
    <property type="evidence" value="ECO:0007669"/>
    <property type="project" value="TreeGrafter"/>
</dbReference>
<dbReference type="GO" id="GO:0005813">
    <property type="term" value="C:centrosome"/>
    <property type="evidence" value="ECO:0007669"/>
    <property type="project" value="TreeGrafter"/>
</dbReference>
<feature type="compositionally biased region" description="Basic and acidic residues" evidence="3">
    <location>
        <begin position="796"/>
        <end position="818"/>
    </location>
</feature>
<evidence type="ECO:0000256" key="2">
    <source>
        <dbReference type="SAM" id="Coils"/>
    </source>
</evidence>
<feature type="region of interest" description="Disordered" evidence="3">
    <location>
        <begin position="917"/>
        <end position="943"/>
    </location>
</feature>
<feature type="compositionally biased region" description="Basic and acidic residues" evidence="3">
    <location>
        <begin position="701"/>
        <end position="717"/>
    </location>
</feature>
<feature type="region of interest" description="Disordered" evidence="3">
    <location>
        <begin position="135"/>
        <end position="165"/>
    </location>
</feature>
<feature type="compositionally biased region" description="Basic and acidic residues" evidence="3">
    <location>
        <begin position="665"/>
        <end position="675"/>
    </location>
</feature>
<feature type="domain" description="CENPJ tubulin-binding region" evidence="5">
    <location>
        <begin position="608"/>
        <end position="657"/>
    </location>
</feature>
<dbReference type="GO" id="GO:0005814">
    <property type="term" value="C:centriole"/>
    <property type="evidence" value="ECO:0007669"/>
    <property type="project" value="TreeGrafter"/>
</dbReference>
<keyword evidence="7" id="KW-1185">Reference proteome</keyword>
<dbReference type="InterPro" id="IPR026581">
    <property type="entry name" value="TCP10L/CENPJ"/>
</dbReference>
<dbReference type="EMBL" id="JAODUO010000661">
    <property type="protein sequence ID" value="KAK2176461.1"/>
    <property type="molecule type" value="Genomic_DNA"/>
</dbReference>
<feature type="compositionally biased region" description="Basic and acidic residues" evidence="3">
    <location>
        <begin position="1054"/>
        <end position="1082"/>
    </location>
</feature>
<protein>
    <recommendedName>
        <fullName evidence="8">Centromere protein J</fullName>
    </recommendedName>
</protein>